<reference evidence="1 2" key="1">
    <citation type="submission" date="2019-05" db="EMBL/GenBank/DDBJ databases">
        <title>Another draft genome of Portunus trituberculatus and its Hox gene families provides insights of decapod evolution.</title>
        <authorList>
            <person name="Jeong J.-H."/>
            <person name="Song I."/>
            <person name="Kim S."/>
            <person name="Choi T."/>
            <person name="Kim D."/>
            <person name="Ryu S."/>
            <person name="Kim W."/>
        </authorList>
    </citation>
    <scope>NUCLEOTIDE SEQUENCE [LARGE SCALE GENOMIC DNA]</scope>
    <source>
        <tissue evidence="1">Muscle</tissue>
    </source>
</reference>
<keyword evidence="2" id="KW-1185">Reference proteome</keyword>
<dbReference type="AlphaFoldDB" id="A0A5B7FM67"/>
<name>A0A5B7FM67_PORTR</name>
<sequence>MSPTPLHCGPPHTQHYTRMSHTEVQHRMHPASSFRLPARKRSRRSSWWSAVSPYLTVASYWVGEAACSLASGNALS</sequence>
<protein>
    <submittedName>
        <fullName evidence="1">Uncharacterized protein</fullName>
    </submittedName>
</protein>
<evidence type="ECO:0000313" key="1">
    <source>
        <dbReference type="EMBL" id="MPC47532.1"/>
    </source>
</evidence>
<organism evidence="1 2">
    <name type="scientific">Portunus trituberculatus</name>
    <name type="common">Swimming crab</name>
    <name type="synonym">Neptunus trituberculatus</name>
    <dbReference type="NCBI Taxonomy" id="210409"/>
    <lineage>
        <taxon>Eukaryota</taxon>
        <taxon>Metazoa</taxon>
        <taxon>Ecdysozoa</taxon>
        <taxon>Arthropoda</taxon>
        <taxon>Crustacea</taxon>
        <taxon>Multicrustacea</taxon>
        <taxon>Malacostraca</taxon>
        <taxon>Eumalacostraca</taxon>
        <taxon>Eucarida</taxon>
        <taxon>Decapoda</taxon>
        <taxon>Pleocyemata</taxon>
        <taxon>Brachyura</taxon>
        <taxon>Eubrachyura</taxon>
        <taxon>Portunoidea</taxon>
        <taxon>Portunidae</taxon>
        <taxon>Portuninae</taxon>
        <taxon>Portunus</taxon>
    </lineage>
</organism>
<gene>
    <name evidence="1" type="ORF">E2C01_041281</name>
</gene>
<dbReference type="Proteomes" id="UP000324222">
    <property type="component" value="Unassembled WGS sequence"/>
</dbReference>
<proteinExistence type="predicted"/>
<accession>A0A5B7FM67</accession>
<evidence type="ECO:0000313" key="2">
    <source>
        <dbReference type="Proteomes" id="UP000324222"/>
    </source>
</evidence>
<dbReference type="EMBL" id="VSRR010007788">
    <property type="protein sequence ID" value="MPC47532.1"/>
    <property type="molecule type" value="Genomic_DNA"/>
</dbReference>
<comment type="caution">
    <text evidence="1">The sequence shown here is derived from an EMBL/GenBank/DDBJ whole genome shotgun (WGS) entry which is preliminary data.</text>
</comment>